<reference evidence="2" key="1">
    <citation type="submission" date="2014-11" db="EMBL/GenBank/DDBJ databases">
        <authorList>
            <person name="Amaro Gonzalez C."/>
        </authorList>
    </citation>
    <scope>NUCLEOTIDE SEQUENCE</scope>
</reference>
<evidence type="ECO:0000313" key="2">
    <source>
        <dbReference type="EMBL" id="JAH52363.1"/>
    </source>
</evidence>
<evidence type="ECO:0000256" key="1">
    <source>
        <dbReference type="SAM" id="MobiDB-lite"/>
    </source>
</evidence>
<feature type="region of interest" description="Disordered" evidence="1">
    <location>
        <begin position="1"/>
        <end position="54"/>
    </location>
</feature>
<dbReference type="AlphaFoldDB" id="A0A0E9TI23"/>
<sequence length="54" mass="5847">MSATASYRTAVGESGAHRHELEDDPCMHSSTGGNCRHPTDQQGEVYETPVIQSD</sequence>
<protein>
    <submittedName>
        <fullName evidence="2">Uncharacterized protein</fullName>
    </submittedName>
</protein>
<dbReference type="EMBL" id="GBXM01056214">
    <property type="protein sequence ID" value="JAH52363.1"/>
    <property type="molecule type" value="Transcribed_RNA"/>
</dbReference>
<reference evidence="2" key="2">
    <citation type="journal article" date="2015" name="Fish Shellfish Immunol.">
        <title>Early steps in the European eel (Anguilla anguilla)-Vibrio vulnificus interaction in the gills: Role of the RtxA13 toxin.</title>
        <authorList>
            <person name="Callol A."/>
            <person name="Pajuelo D."/>
            <person name="Ebbesson L."/>
            <person name="Teles M."/>
            <person name="MacKenzie S."/>
            <person name="Amaro C."/>
        </authorList>
    </citation>
    <scope>NUCLEOTIDE SEQUENCE</scope>
</reference>
<organism evidence="2">
    <name type="scientific">Anguilla anguilla</name>
    <name type="common">European freshwater eel</name>
    <name type="synonym">Muraena anguilla</name>
    <dbReference type="NCBI Taxonomy" id="7936"/>
    <lineage>
        <taxon>Eukaryota</taxon>
        <taxon>Metazoa</taxon>
        <taxon>Chordata</taxon>
        <taxon>Craniata</taxon>
        <taxon>Vertebrata</taxon>
        <taxon>Euteleostomi</taxon>
        <taxon>Actinopterygii</taxon>
        <taxon>Neopterygii</taxon>
        <taxon>Teleostei</taxon>
        <taxon>Anguilliformes</taxon>
        <taxon>Anguillidae</taxon>
        <taxon>Anguilla</taxon>
    </lineage>
</organism>
<accession>A0A0E9TI23</accession>
<proteinExistence type="predicted"/>
<name>A0A0E9TI23_ANGAN</name>